<dbReference type="Proteomes" id="UP000262712">
    <property type="component" value="Chromosome"/>
</dbReference>
<protein>
    <submittedName>
        <fullName evidence="4">Tetratricopeptide repeat protein</fullName>
    </submittedName>
</protein>
<dbReference type="AlphaFoldDB" id="A0A2G1DHR9"/>
<dbReference type="EMBL" id="CP032098">
    <property type="protein sequence ID" value="AXX92986.1"/>
    <property type="molecule type" value="Genomic_DNA"/>
</dbReference>
<name>A0A2G1DHR9_9BACT</name>
<dbReference type="Proteomes" id="UP000221222">
    <property type="component" value="Unassembled WGS sequence"/>
</dbReference>
<evidence type="ECO:0000256" key="2">
    <source>
        <dbReference type="SAM" id="Phobius"/>
    </source>
</evidence>
<keyword evidence="2" id="KW-1133">Transmembrane helix</keyword>
<keyword evidence="2" id="KW-0472">Membrane</keyword>
<feature type="repeat" description="TPR" evidence="1">
    <location>
        <begin position="109"/>
        <end position="142"/>
    </location>
</feature>
<dbReference type="Gene3D" id="1.25.40.10">
    <property type="entry name" value="Tetratricopeptide repeat domain"/>
    <property type="match status" value="1"/>
</dbReference>
<dbReference type="InterPro" id="IPR019734">
    <property type="entry name" value="TPR_rpt"/>
</dbReference>
<keyword evidence="5" id="KW-1185">Reference proteome</keyword>
<evidence type="ECO:0000313" key="5">
    <source>
        <dbReference type="Proteomes" id="UP000221222"/>
    </source>
</evidence>
<dbReference type="InterPro" id="IPR011990">
    <property type="entry name" value="TPR-like_helical_dom_sf"/>
</dbReference>
<evidence type="ECO:0000313" key="3">
    <source>
        <dbReference type="EMBL" id="AXX92986.1"/>
    </source>
</evidence>
<evidence type="ECO:0000313" key="4">
    <source>
        <dbReference type="EMBL" id="PHO18043.1"/>
    </source>
</evidence>
<reference evidence="4 5" key="1">
    <citation type="submission" date="2017-09" db="EMBL/GenBank/DDBJ databases">
        <title>Arcobacter canalis sp. nov., a new species isolated from a water canal contaminated with urban sewage.</title>
        <authorList>
            <person name="Perez-Cataluna A."/>
            <person name="Salas-Masso N."/>
            <person name="Figueras M.J."/>
        </authorList>
    </citation>
    <scope>NUCLEOTIDE SEQUENCE [LARGE SCALE GENOMIC DNA]</scope>
    <source>
        <strain evidence="4 5">F98-3</strain>
    </source>
</reference>
<gene>
    <name evidence="3" type="ORF">AMOL_2032</name>
    <name evidence="4" type="ORF">CPU12_07195</name>
</gene>
<reference evidence="3 6" key="2">
    <citation type="submission" date="2018-08" db="EMBL/GenBank/DDBJ databases">
        <title>Complete genome of the Arcobacter molluscorum type strain LMG 25693.</title>
        <authorList>
            <person name="Miller W.G."/>
            <person name="Yee E."/>
            <person name="Bono J.L."/>
        </authorList>
    </citation>
    <scope>NUCLEOTIDE SEQUENCE [LARGE SCALE GENOMIC DNA]</scope>
    <source>
        <strain evidence="3 6">CECT 7696</strain>
    </source>
</reference>
<keyword evidence="1" id="KW-0802">TPR repeat</keyword>
<evidence type="ECO:0000313" key="6">
    <source>
        <dbReference type="Proteomes" id="UP000262712"/>
    </source>
</evidence>
<dbReference type="RefSeq" id="WP_099342425.1">
    <property type="nucleotide sequence ID" value="NZ_CP032098.1"/>
</dbReference>
<proteinExistence type="predicted"/>
<dbReference type="PROSITE" id="PS50005">
    <property type="entry name" value="TPR"/>
    <property type="match status" value="1"/>
</dbReference>
<keyword evidence="2" id="KW-0812">Transmembrane</keyword>
<organism evidence="4 5">
    <name type="scientific">Malaciobacter molluscorum LMG 25693</name>
    <dbReference type="NCBI Taxonomy" id="870501"/>
    <lineage>
        <taxon>Bacteria</taxon>
        <taxon>Pseudomonadati</taxon>
        <taxon>Campylobacterota</taxon>
        <taxon>Epsilonproteobacteria</taxon>
        <taxon>Campylobacterales</taxon>
        <taxon>Arcobacteraceae</taxon>
        <taxon>Malaciobacter</taxon>
    </lineage>
</organism>
<dbReference type="KEGG" id="amol:AMOL_2032"/>
<dbReference type="EMBL" id="NXFY01000009">
    <property type="protein sequence ID" value="PHO18043.1"/>
    <property type="molecule type" value="Genomic_DNA"/>
</dbReference>
<sequence>MDSIVLDYRDPLVSVIIFFSLVFLISFITYSIGVYKEKNARKDYRKLLNRFELGKLKEEDYVHLYKTYNLPFDSIILLASSFLHKGDYNKAISVYLALLEHVTDRVKKEELLELLGSTYFKGGFLQRSKEIYLKVLKFSPRNENALKHLLIINERLKDYDKALEIIEALEELDIEVIREKIYIETQKLLNSSDLSYKEKTEKLYTLFKLNHIVERLLIQYLIQYNKSFLWEHIDEFEINKFIDLLWYLDFNDIDFDVVDKNKQLSEIYNAKGYLQTCNHSEDFVFDILIALNKHEHKIPVTLDFEFICTSCKQTHPIYELRCPHCHNILTYKVKYNLTKDLNERNQSLQ</sequence>
<dbReference type="SUPFAM" id="SSF48452">
    <property type="entry name" value="TPR-like"/>
    <property type="match status" value="1"/>
</dbReference>
<evidence type="ECO:0000256" key="1">
    <source>
        <dbReference type="PROSITE-ProRule" id="PRU00339"/>
    </source>
</evidence>
<accession>A0A2G1DHR9</accession>
<feature type="transmembrane region" description="Helical" evidence="2">
    <location>
        <begin position="12"/>
        <end position="35"/>
    </location>
</feature>